<dbReference type="OrthoDB" id="407630at2759"/>
<evidence type="ECO:0000313" key="2">
    <source>
        <dbReference type="EMBL" id="CAD5117495.1"/>
    </source>
</evidence>
<dbReference type="InterPro" id="IPR037365">
    <property type="entry name" value="Slowmo/Ups"/>
</dbReference>
<dbReference type="GO" id="GO:0005758">
    <property type="term" value="C:mitochondrial intermembrane space"/>
    <property type="evidence" value="ECO:0007669"/>
    <property type="project" value="InterPro"/>
</dbReference>
<dbReference type="Pfam" id="PF04707">
    <property type="entry name" value="PRELI"/>
    <property type="match status" value="1"/>
</dbReference>
<organism evidence="2 3">
    <name type="scientific">Dimorphilus gyrociliatus</name>
    <dbReference type="NCBI Taxonomy" id="2664684"/>
    <lineage>
        <taxon>Eukaryota</taxon>
        <taxon>Metazoa</taxon>
        <taxon>Spiralia</taxon>
        <taxon>Lophotrochozoa</taxon>
        <taxon>Annelida</taxon>
        <taxon>Polychaeta</taxon>
        <taxon>Polychaeta incertae sedis</taxon>
        <taxon>Dinophilidae</taxon>
        <taxon>Dimorphilus</taxon>
    </lineage>
</organism>
<dbReference type="EMBL" id="CAJFCJ010000007">
    <property type="protein sequence ID" value="CAD5117495.1"/>
    <property type="molecule type" value="Genomic_DNA"/>
</dbReference>
<dbReference type="PANTHER" id="PTHR11158">
    <property type="entry name" value="MSF1/PX19 RELATED"/>
    <property type="match status" value="1"/>
</dbReference>
<gene>
    <name evidence="2" type="ORF">DGYR_LOCUS6017</name>
</gene>
<dbReference type="Proteomes" id="UP000549394">
    <property type="component" value="Unassembled WGS sequence"/>
</dbReference>
<protein>
    <submittedName>
        <fullName evidence="2">DgyrCDS6264</fullName>
    </submittedName>
</protein>
<reference evidence="2 3" key="1">
    <citation type="submission" date="2020-08" db="EMBL/GenBank/DDBJ databases">
        <authorList>
            <person name="Hejnol A."/>
        </authorList>
    </citation>
    <scope>NUCLEOTIDE SEQUENCE [LARGE SCALE GENOMIC DNA]</scope>
</reference>
<evidence type="ECO:0000259" key="1">
    <source>
        <dbReference type="PROSITE" id="PS50904"/>
    </source>
</evidence>
<accession>A0A7I8VMI5</accession>
<feature type="domain" description="PRELI/MSF1" evidence="1">
    <location>
        <begin position="1"/>
        <end position="171"/>
    </location>
</feature>
<comment type="caution">
    <text evidence="2">The sequence shown here is derived from an EMBL/GenBank/DDBJ whole genome shotgun (WGS) entry which is preliminary data.</text>
</comment>
<proteinExistence type="predicted"/>
<keyword evidence="3" id="KW-1185">Reference proteome</keyword>
<dbReference type="PROSITE" id="PS50904">
    <property type="entry name" value="PRELI_MSF1"/>
    <property type="match status" value="1"/>
</dbReference>
<sequence>MKIYKSEHVFEHPWETVVQAAWRKYPNPMNPNVVGVDVVDRQVTTDGVLRSHRLMSTFWGVPDFVTRLIGLNRTAYVSEVSEVNHSNKTMQLFSRNLTLSNLVTIDEKLEYKPHPTRPSCTLLEQEAVIKIEGVPLTTYLEDLMLKTCSSNAAKGRQAMEIVIHKIKSEAGELTRAAQESVDNIINKASL</sequence>
<dbReference type="AlphaFoldDB" id="A0A7I8VMI5"/>
<name>A0A7I8VMI5_9ANNE</name>
<dbReference type="InterPro" id="IPR006797">
    <property type="entry name" value="PRELI/MSF1_dom"/>
</dbReference>
<evidence type="ECO:0000313" key="3">
    <source>
        <dbReference type="Proteomes" id="UP000549394"/>
    </source>
</evidence>